<dbReference type="Gene3D" id="3.40.630.30">
    <property type="match status" value="1"/>
</dbReference>
<dbReference type="Pfam" id="PF00583">
    <property type="entry name" value="Acetyltransf_1"/>
    <property type="match status" value="1"/>
</dbReference>
<dbReference type="CDD" id="cd04301">
    <property type="entry name" value="NAT_SF"/>
    <property type="match status" value="1"/>
</dbReference>
<dbReference type="Proteomes" id="UP000472580">
    <property type="component" value="Unassembled WGS sequence"/>
</dbReference>
<comment type="caution">
    <text evidence="2">The sequence shown here is derived from an EMBL/GenBank/DDBJ whole genome shotgun (WGS) entry which is preliminary data.</text>
</comment>
<organism evidence="2 3">
    <name type="scientific">Parasutterella muris</name>
    <dbReference type="NCBI Taxonomy" id="2565572"/>
    <lineage>
        <taxon>Bacteria</taxon>
        <taxon>Pseudomonadati</taxon>
        <taxon>Pseudomonadota</taxon>
        <taxon>Betaproteobacteria</taxon>
        <taxon>Burkholderiales</taxon>
        <taxon>Sutterellaceae</taxon>
        <taxon>Parasutterella</taxon>
    </lineage>
</organism>
<gene>
    <name evidence="2" type="ORF">E5987_08945</name>
</gene>
<dbReference type="PROSITE" id="PS51186">
    <property type="entry name" value="GNAT"/>
    <property type="match status" value="1"/>
</dbReference>
<dbReference type="InterPro" id="IPR016181">
    <property type="entry name" value="Acyl_CoA_acyltransferase"/>
</dbReference>
<dbReference type="SUPFAM" id="SSF55729">
    <property type="entry name" value="Acyl-CoA N-acyltransferases (Nat)"/>
    <property type="match status" value="1"/>
</dbReference>
<dbReference type="PANTHER" id="PTHR43072:SF8">
    <property type="entry name" value="ACYLTRANSFERASE FABY-RELATED"/>
    <property type="match status" value="1"/>
</dbReference>
<keyword evidence="3" id="KW-1185">Reference proteome</keyword>
<reference evidence="2 3" key="1">
    <citation type="submission" date="2019-12" db="EMBL/GenBank/DDBJ databases">
        <title>Microbes associate with the intestines of laboratory mice.</title>
        <authorList>
            <person name="Navarre W."/>
            <person name="Wong E."/>
        </authorList>
    </citation>
    <scope>NUCLEOTIDE SEQUENCE [LARGE SCALE GENOMIC DNA]</scope>
    <source>
        <strain evidence="2 3">NM82_D38</strain>
    </source>
</reference>
<sequence>MVSLDVNIRFAHERDIDAITSIYEQAVLLGTGSFEIDPPDEKEMLRRMQQVFAFKAPYLVAELEGQILGFAYASAYRPRAAYRFTVQDSIYVHPECRSVGVGTQLLTSLISECEIRGFSQMIAIIGDSENKASIGLHKHCGFEHVGTLKNVGFKFDRWLDSVLMQKTLSASQN</sequence>
<dbReference type="PANTHER" id="PTHR43072">
    <property type="entry name" value="N-ACETYLTRANSFERASE"/>
    <property type="match status" value="1"/>
</dbReference>
<feature type="domain" description="N-acetyltransferase" evidence="1">
    <location>
        <begin position="6"/>
        <end position="169"/>
    </location>
</feature>
<dbReference type="GO" id="GO:0016747">
    <property type="term" value="F:acyltransferase activity, transferring groups other than amino-acyl groups"/>
    <property type="evidence" value="ECO:0007669"/>
    <property type="project" value="InterPro"/>
</dbReference>
<dbReference type="OrthoDB" id="5459937at2"/>
<evidence type="ECO:0000313" key="3">
    <source>
        <dbReference type="Proteomes" id="UP000472580"/>
    </source>
</evidence>
<dbReference type="EMBL" id="WSRP01000027">
    <property type="protein sequence ID" value="MVX57326.1"/>
    <property type="molecule type" value="Genomic_DNA"/>
</dbReference>
<protein>
    <submittedName>
        <fullName evidence="2">GNAT family N-acetyltransferase</fullName>
    </submittedName>
</protein>
<keyword evidence="2" id="KW-0808">Transferase</keyword>
<name>A0A6L6YI37_9BURK</name>
<dbReference type="InterPro" id="IPR000182">
    <property type="entry name" value="GNAT_dom"/>
</dbReference>
<proteinExistence type="predicted"/>
<evidence type="ECO:0000313" key="2">
    <source>
        <dbReference type="EMBL" id="MVX57326.1"/>
    </source>
</evidence>
<accession>A0A6L6YI37</accession>
<dbReference type="AlphaFoldDB" id="A0A6L6YI37"/>
<evidence type="ECO:0000259" key="1">
    <source>
        <dbReference type="PROSITE" id="PS51186"/>
    </source>
</evidence>